<dbReference type="PANTHER" id="PTHR36120">
    <property type="entry name" value="FUCOSE ISOMERASE"/>
    <property type="match status" value="1"/>
</dbReference>
<keyword evidence="5" id="KW-1185">Reference proteome</keyword>
<dbReference type="PANTHER" id="PTHR36120:SF1">
    <property type="entry name" value="L-FUCOSE ISOMERASE C-TERMINAL DOMAIN-CONTAINING PROTEIN"/>
    <property type="match status" value="1"/>
</dbReference>
<proteinExistence type="predicted"/>
<feature type="domain" description="L-fucose isomerase C-terminal" evidence="3">
    <location>
        <begin position="82"/>
        <end position="169"/>
    </location>
</feature>
<reference evidence="4 5" key="1">
    <citation type="submission" date="2014-12" db="EMBL/GenBank/DDBJ databases">
        <title>Draft genome sequence of Paenibacillus kamchatkensis strain B-2647.</title>
        <authorList>
            <person name="Karlyshev A.V."/>
            <person name="Kudryashova E.B."/>
        </authorList>
    </citation>
    <scope>NUCLEOTIDE SEQUENCE [LARGE SCALE GENOMIC DNA]</scope>
    <source>
        <strain evidence="4 5">VKM B-2647</strain>
    </source>
</reference>
<evidence type="ECO:0000256" key="1">
    <source>
        <dbReference type="ARBA" id="ARBA00023235"/>
    </source>
</evidence>
<evidence type="ECO:0000313" key="4">
    <source>
        <dbReference type="EMBL" id="KIL38618.1"/>
    </source>
</evidence>
<gene>
    <name evidence="4" type="ORF">SD70_25340</name>
</gene>
<dbReference type="EMBL" id="JXAK01000056">
    <property type="protein sequence ID" value="KIL38618.1"/>
    <property type="molecule type" value="Genomic_DNA"/>
</dbReference>
<dbReference type="InterPro" id="IPR015888">
    <property type="entry name" value="Fuc_isomerase_C"/>
</dbReference>
<name>A0ABR5ACQ7_9BACL</name>
<evidence type="ECO:0000259" key="3">
    <source>
        <dbReference type="Pfam" id="PF02952"/>
    </source>
</evidence>
<dbReference type="InterPro" id="IPR004216">
    <property type="entry name" value="Fuc/Ara_isomerase_C"/>
</dbReference>
<dbReference type="RefSeq" id="WP_041050824.1">
    <property type="nucleotide sequence ID" value="NZ_JXAK01000056.1"/>
</dbReference>
<dbReference type="SUPFAM" id="SSF50443">
    <property type="entry name" value="FucI/AraA C-terminal domain-like"/>
    <property type="match status" value="1"/>
</dbReference>
<dbReference type="Proteomes" id="UP000031967">
    <property type="component" value="Unassembled WGS sequence"/>
</dbReference>
<dbReference type="Pfam" id="PF02952">
    <property type="entry name" value="Fucose_iso_C"/>
    <property type="match status" value="1"/>
</dbReference>
<evidence type="ECO:0000313" key="5">
    <source>
        <dbReference type="Proteomes" id="UP000031967"/>
    </source>
</evidence>
<evidence type="ECO:0000256" key="2">
    <source>
        <dbReference type="ARBA" id="ARBA00023277"/>
    </source>
</evidence>
<sequence length="172" mass="18435">MSKLTDDGIVTGCEGDVLGTITSSIMREFAGSPPFLADIVHADYGSNEVTLWHCGAAPFSLAAPGEKVILGEEFGIGGLNVEFPLKSGVVTMARLGYIDGEYRMLVTTGEALKIGPIVRGTVAQVKCDASAKTLMDKLIYDGWEHHLAMIYGDVAAELEQLCKILKIECVRL</sequence>
<keyword evidence="2" id="KW-0119">Carbohydrate metabolism</keyword>
<comment type="caution">
    <text evidence="4">The sequence shown here is derived from an EMBL/GenBank/DDBJ whole genome shotgun (WGS) entry which is preliminary data.</text>
</comment>
<keyword evidence="1" id="KW-0413">Isomerase</keyword>
<protein>
    <recommendedName>
        <fullName evidence="3">L-fucose isomerase C-terminal domain-containing protein</fullName>
    </recommendedName>
</protein>
<organism evidence="4 5">
    <name type="scientific">Gordoniibacillus kamchatkensis</name>
    <dbReference type="NCBI Taxonomy" id="1590651"/>
    <lineage>
        <taxon>Bacteria</taxon>
        <taxon>Bacillati</taxon>
        <taxon>Bacillota</taxon>
        <taxon>Bacilli</taxon>
        <taxon>Bacillales</taxon>
        <taxon>Paenibacillaceae</taxon>
        <taxon>Gordoniibacillus</taxon>
    </lineage>
</organism>
<accession>A0ABR5ACQ7</accession>